<name>A0A6J4QBK9_9BACT</name>
<proteinExistence type="predicted"/>
<organism evidence="2">
    <name type="scientific">uncultured Phycisphaerae bacterium</name>
    <dbReference type="NCBI Taxonomy" id="904963"/>
    <lineage>
        <taxon>Bacteria</taxon>
        <taxon>Pseudomonadati</taxon>
        <taxon>Planctomycetota</taxon>
        <taxon>Phycisphaerae</taxon>
        <taxon>environmental samples</taxon>
    </lineage>
</organism>
<feature type="region of interest" description="Disordered" evidence="1">
    <location>
        <begin position="1"/>
        <end position="22"/>
    </location>
</feature>
<dbReference type="EMBL" id="CADCUQ010000880">
    <property type="protein sequence ID" value="CAA9436017.1"/>
    <property type="molecule type" value="Genomic_DNA"/>
</dbReference>
<dbReference type="AlphaFoldDB" id="A0A6J4QBK9"/>
<accession>A0A6J4QBK9</accession>
<gene>
    <name evidence="2" type="ORF">AVDCRST_MAG64-3806</name>
</gene>
<protein>
    <submittedName>
        <fullName evidence="2">Uncharacterized protein</fullName>
    </submittedName>
</protein>
<evidence type="ECO:0000256" key="1">
    <source>
        <dbReference type="SAM" id="MobiDB-lite"/>
    </source>
</evidence>
<sequence>TTRRSLDEPVEPPANHRKPSTMINDALRVSIAELASGRFKTAEAFNSRFTDLCQERMRAESALARR</sequence>
<feature type="non-terminal residue" evidence="2">
    <location>
        <position position="1"/>
    </location>
</feature>
<reference evidence="2" key="1">
    <citation type="submission" date="2020-02" db="EMBL/GenBank/DDBJ databases">
        <authorList>
            <person name="Meier V. D."/>
        </authorList>
    </citation>
    <scope>NUCLEOTIDE SEQUENCE</scope>
    <source>
        <strain evidence="2">AVDCRST_MAG64</strain>
    </source>
</reference>
<evidence type="ECO:0000313" key="2">
    <source>
        <dbReference type="EMBL" id="CAA9436017.1"/>
    </source>
</evidence>